<evidence type="ECO:0000313" key="3">
    <source>
        <dbReference type="Proteomes" id="UP000030746"/>
    </source>
</evidence>
<dbReference type="OrthoDB" id="6352973at2759"/>
<sequence>MDKGVIEAVADLPTHSKSITDSIESGNIKARRVQKELNDIKQDCILARECNNALYGLVGESEEERLDQWDDDLMTTLYDIEEYVEDYIKAPQQQQQNQDTVTESSTNGRINGTAPSTSNEHSDDIESLSTAESGSIRTPSEVLPSSTNAITNTLVMPSDNNNHRIVAVDDWIDKLEEFKETSLSNEFKEISINGHD</sequence>
<feature type="compositionally biased region" description="Polar residues" evidence="1">
    <location>
        <begin position="99"/>
        <end position="119"/>
    </location>
</feature>
<feature type="region of interest" description="Disordered" evidence="1">
    <location>
        <begin position="90"/>
        <end position="144"/>
    </location>
</feature>
<dbReference type="GeneID" id="20240770"/>
<dbReference type="CTD" id="20240770"/>
<reference evidence="2 3" key="1">
    <citation type="journal article" date="2013" name="Nature">
        <title>Insights into bilaterian evolution from three spiralian genomes.</title>
        <authorList>
            <person name="Simakov O."/>
            <person name="Marletaz F."/>
            <person name="Cho S.J."/>
            <person name="Edsinger-Gonzales E."/>
            <person name="Havlak P."/>
            <person name="Hellsten U."/>
            <person name="Kuo D.H."/>
            <person name="Larsson T."/>
            <person name="Lv J."/>
            <person name="Arendt D."/>
            <person name="Savage R."/>
            <person name="Osoegawa K."/>
            <person name="de Jong P."/>
            <person name="Grimwood J."/>
            <person name="Chapman J.A."/>
            <person name="Shapiro H."/>
            <person name="Aerts A."/>
            <person name="Otillar R.P."/>
            <person name="Terry A.Y."/>
            <person name="Boore J.L."/>
            <person name="Grigoriev I.V."/>
            <person name="Lindberg D.R."/>
            <person name="Seaver E.C."/>
            <person name="Weisblat D.A."/>
            <person name="Putnam N.H."/>
            <person name="Rokhsar D.S."/>
        </authorList>
    </citation>
    <scope>NUCLEOTIDE SEQUENCE [LARGE SCALE GENOMIC DNA]</scope>
</reference>
<keyword evidence="3" id="KW-1185">Reference proteome</keyword>
<dbReference type="EMBL" id="KB203331">
    <property type="protein sequence ID" value="ESO85085.1"/>
    <property type="molecule type" value="Genomic_DNA"/>
</dbReference>
<evidence type="ECO:0000313" key="2">
    <source>
        <dbReference type="EMBL" id="ESO85085.1"/>
    </source>
</evidence>
<dbReference type="HOGENOM" id="CLU_1391659_0_0_1"/>
<name>V3ZRA1_LOTGI</name>
<proteinExistence type="predicted"/>
<dbReference type="Proteomes" id="UP000030746">
    <property type="component" value="Unassembled WGS sequence"/>
</dbReference>
<accession>V3ZRA1</accession>
<feature type="compositionally biased region" description="Polar residues" evidence="1">
    <location>
        <begin position="127"/>
        <end position="144"/>
    </location>
</feature>
<dbReference type="KEGG" id="lgi:LOTGIDRAFT_168108"/>
<protein>
    <submittedName>
        <fullName evidence="2">Uncharacterized protein</fullName>
    </submittedName>
</protein>
<gene>
    <name evidence="2" type="ORF">LOTGIDRAFT_168108</name>
</gene>
<evidence type="ECO:0000256" key="1">
    <source>
        <dbReference type="SAM" id="MobiDB-lite"/>
    </source>
</evidence>
<dbReference type="RefSeq" id="XP_009064226.1">
    <property type="nucleotide sequence ID" value="XM_009065978.1"/>
</dbReference>
<dbReference type="AlphaFoldDB" id="V3ZRA1"/>
<organism evidence="2 3">
    <name type="scientific">Lottia gigantea</name>
    <name type="common">Giant owl limpet</name>
    <dbReference type="NCBI Taxonomy" id="225164"/>
    <lineage>
        <taxon>Eukaryota</taxon>
        <taxon>Metazoa</taxon>
        <taxon>Spiralia</taxon>
        <taxon>Lophotrochozoa</taxon>
        <taxon>Mollusca</taxon>
        <taxon>Gastropoda</taxon>
        <taxon>Patellogastropoda</taxon>
        <taxon>Lottioidea</taxon>
        <taxon>Lottiidae</taxon>
        <taxon>Lottia</taxon>
    </lineage>
</organism>